<evidence type="ECO:0000313" key="2">
    <source>
        <dbReference type="Proteomes" id="UP000058074"/>
    </source>
</evidence>
<dbReference type="Proteomes" id="UP000058074">
    <property type="component" value="Chromosome"/>
</dbReference>
<name>A0A0N9V3P1_SPHMC</name>
<dbReference type="RefSeq" id="WP_054589902.1">
    <property type="nucleotide sequence ID" value="NZ_CP012700.1"/>
</dbReference>
<organism evidence="1 2">
    <name type="scientific">Sphingopyxis macrogoltabida</name>
    <name type="common">Sphingomonas macrogoltabidus</name>
    <dbReference type="NCBI Taxonomy" id="33050"/>
    <lineage>
        <taxon>Bacteria</taxon>
        <taxon>Pseudomonadati</taxon>
        <taxon>Pseudomonadota</taxon>
        <taxon>Alphaproteobacteria</taxon>
        <taxon>Sphingomonadales</taxon>
        <taxon>Sphingomonadaceae</taxon>
        <taxon>Sphingopyxis</taxon>
    </lineage>
</organism>
<dbReference type="PATRIC" id="fig|33050.5.peg.4549"/>
<accession>A0A0N9V3P1</accession>
<dbReference type="EMBL" id="CP012700">
    <property type="protein sequence ID" value="ALH82925.1"/>
    <property type="molecule type" value="Genomic_DNA"/>
</dbReference>
<dbReference type="AlphaFoldDB" id="A0A0N9V3P1"/>
<dbReference type="KEGG" id="smag:AN936_21970"/>
<evidence type="ECO:0000313" key="1">
    <source>
        <dbReference type="EMBL" id="ALH82925.1"/>
    </source>
</evidence>
<proteinExistence type="predicted"/>
<reference evidence="1 2" key="1">
    <citation type="journal article" date="2015" name="Genome Announc.">
        <title>Complete Genome Sequence of Polypropylene Glycol- and Polyethylene Glycol-Degrading Sphingopyxis macrogoltabida Strain EY-1.</title>
        <authorList>
            <person name="Ohtsubo Y."/>
            <person name="Nagata Y."/>
            <person name="Numata M."/>
            <person name="Tsuchikane K."/>
            <person name="Hosoyama A."/>
            <person name="Yamazoe A."/>
            <person name="Tsuda M."/>
            <person name="Fujita N."/>
            <person name="Kawai F."/>
        </authorList>
    </citation>
    <scope>NUCLEOTIDE SEQUENCE [LARGE SCALE GENOMIC DNA]</scope>
    <source>
        <strain evidence="1 2">EY-1</strain>
    </source>
</reference>
<protein>
    <submittedName>
        <fullName evidence="1">Uncharacterized protein</fullName>
    </submittedName>
</protein>
<gene>
    <name evidence="1" type="ORF">AN936_21970</name>
</gene>
<sequence length="86" mass="9363">MTAGASLAPERLGPWTGATVGTKFDDISIMVQRDYVRRELGERLHHIFLVRDGGDLIPCRGPGFCRECNKGEMMIISLPCSAGGRA</sequence>